<dbReference type="Pfam" id="PF04616">
    <property type="entry name" value="Glyco_hydro_43"/>
    <property type="match status" value="1"/>
</dbReference>
<organism evidence="7 8">
    <name type="scientific">Allacma fusca</name>
    <dbReference type="NCBI Taxonomy" id="39272"/>
    <lineage>
        <taxon>Eukaryota</taxon>
        <taxon>Metazoa</taxon>
        <taxon>Ecdysozoa</taxon>
        <taxon>Arthropoda</taxon>
        <taxon>Hexapoda</taxon>
        <taxon>Collembola</taxon>
        <taxon>Symphypleona</taxon>
        <taxon>Sminthuridae</taxon>
        <taxon>Allacma</taxon>
    </lineage>
</organism>
<evidence type="ECO:0000313" key="8">
    <source>
        <dbReference type="Proteomes" id="UP000708208"/>
    </source>
</evidence>
<name>A0A8J2PJ63_9HEXA</name>
<keyword evidence="8" id="KW-1185">Reference proteome</keyword>
<evidence type="ECO:0000256" key="1">
    <source>
        <dbReference type="ARBA" id="ARBA00022729"/>
    </source>
</evidence>
<comment type="similarity">
    <text evidence="6">Belongs to the glycosyl hydrolase 43 family.</text>
</comment>
<dbReference type="CDD" id="cd18820">
    <property type="entry name" value="GH43_LbAraf43-like"/>
    <property type="match status" value="1"/>
</dbReference>
<dbReference type="EMBL" id="CAJVCH010532002">
    <property type="protein sequence ID" value="CAG7824204.1"/>
    <property type="molecule type" value="Genomic_DNA"/>
</dbReference>
<dbReference type="GO" id="GO:0005975">
    <property type="term" value="P:carbohydrate metabolic process"/>
    <property type="evidence" value="ECO:0007669"/>
    <property type="project" value="InterPro"/>
</dbReference>
<dbReference type="PANTHER" id="PTHR43817:SF1">
    <property type="entry name" value="HYDROLASE, FAMILY 43, PUTATIVE (AFU_ORTHOLOGUE AFUA_3G01660)-RELATED"/>
    <property type="match status" value="1"/>
</dbReference>
<comment type="caution">
    <text evidence="7">The sequence shown here is derived from an EMBL/GenBank/DDBJ whole genome shotgun (WGS) entry which is preliminary data.</text>
</comment>
<feature type="active site" description="Proton donor" evidence="4">
    <location>
        <position position="226"/>
    </location>
</feature>
<evidence type="ECO:0000256" key="2">
    <source>
        <dbReference type="ARBA" id="ARBA00022801"/>
    </source>
</evidence>
<evidence type="ECO:0000256" key="3">
    <source>
        <dbReference type="ARBA" id="ARBA00023295"/>
    </source>
</evidence>
<evidence type="ECO:0000256" key="5">
    <source>
        <dbReference type="PIRSR" id="PIRSR606710-2"/>
    </source>
</evidence>
<evidence type="ECO:0000256" key="6">
    <source>
        <dbReference type="RuleBase" id="RU361187"/>
    </source>
</evidence>
<dbReference type="GO" id="GO:0004553">
    <property type="term" value="F:hydrolase activity, hydrolyzing O-glycosyl compounds"/>
    <property type="evidence" value="ECO:0007669"/>
    <property type="project" value="InterPro"/>
</dbReference>
<sequence>MVCYTLPIDTSMVIDIDITSDFQNSISVFKIEQCKLQGYPHPLGIHKNIHFKMFTNPILDGNSADPAVIRLGEYYYMTLSEAGTTELTIYKSKILTDFRNAEKIVVYTTKNGQSNLWAPEMHLIDGHLYIYFCMDGNGKLHRNYVIQAISDDPFGEWSEEISLMPEEDGIDGTVMKHGDGKLYYIWASGGWLFLSRMFDPLTIGESRLILRKPTSWWELQGQTTNEGPFVIYKNGVSFLIFSASFTFEANYCLGMMSIEGHRDPMVPSNWWYGNDYPVFWRNDDEDVYAPGHASFTVSPDGSETWMVYHAASNTTHINGFRIARLEKIEWDENGYPVFPRPHGFNHPQAVPSGQLSIK</sequence>
<keyword evidence="2 6" id="KW-0378">Hydrolase</keyword>
<dbReference type="AlphaFoldDB" id="A0A8J2PJ63"/>
<accession>A0A8J2PJ63</accession>
<dbReference type="InterPro" id="IPR006710">
    <property type="entry name" value="Glyco_hydro_43"/>
</dbReference>
<reference evidence="7" key="1">
    <citation type="submission" date="2021-06" db="EMBL/GenBank/DDBJ databases">
        <authorList>
            <person name="Hodson N. C."/>
            <person name="Mongue J. A."/>
            <person name="Jaron S. K."/>
        </authorList>
    </citation>
    <scope>NUCLEOTIDE SEQUENCE</scope>
</reference>
<gene>
    <name evidence="7" type="ORF">AFUS01_LOCUS34374</name>
</gene>
<proteinExistence type="inferred from homology"/>
<protein>
    <submittedName>
        <fullName evidence="7">Uncharacterized protein</fullName>
    </submittedName>
</protein>
<dbReference type="Proteomes" id="UP000708208">
    <property type="component" value="Unassembled WGS sequence"/>
</dbReference>
<dbReference type="PANTHER" id="PTHR43817">
    <property type="entry name" value="GLYCOSYL HYDROLASE"/>
    <property type="match status" value="1"/>
</dbReference>
<evidence type="ECO:0000313" key="7">
    <source>
        <dbReference type="EMBL" id="CAG7824204.1"/>
    </source>
</evidence>
<feature type="active site" description="Proton acceptor" evidence="4">
    <location>
        <position position="65"/>
    </location>
</feature>
<feature type="site" description="Important for catalytic activity, responsible for pKa modulation of the active site Glu and correct orientation of both the proton donor and substrate" evidence="5">
    <location>
        <position position="171"/>
    </location>
</feature>
<keyword evidence="3 6" id="KW-0326">Glycosidase</keyword>
<evidence type="ECO:0000256" key="4">
    <source>
        <dbReference type="PIRSR" id="PIRSR606710-1"/>
    </source>
</evidence>
<dbReference type="OrthoDB" id="272289at2759"/>
<keyword evidence="1" id="KW-0732">Signal</keyword>